<accession>A0A6A6N732</accession>
<dbReference type="AlphaFoldDB" id="A0A6A6N732"/>
<protein>
    <submittedName>
        <fullName evidence="1">Uncharacterized protein</fullName>
    </submittedName>
</protein>
<evidence type="ECO:0000313" key="1">
    <source>
        <dbReference type="EMBL" id="KAF2321144.1"/>
    </source>
</evidence>
<reference evidence="1 2" key="1">
    <citation type="journal article" date="2020" name="Mol. Plant">
        <title>The Chromosome-Based Rubber Tree Genome Provides New Insights into Spurge Genome Evolution and Rubber Biosynthesis.</title>
        <authorList>
            <person name="Liu J."/>
            <person name="Shi C."/>
            <person name="Shi C.C."/>
            <person name="Li W."/>
            <person name="Zhang Q.J."/>
            <person name="Zhang Y."/>
            <person name="Li K."/>
            <person name="Lu H.F."/>
            <person name="Shi C."/>
            <person name="Zhu S.T."/>
            <person name="Xiao Z.Y."/>
            <person name="Nan H."/>
            <person name="Yue Y."/>
            <person name="Zhu X.G."/>
            <person name="Wu Y."/>
            <person name="Hong X.N."/>
            <person name="Fan G.Y."/>
            <person name="Tong Y."/>
            <person name="Zhang D."/>
            <person name="Mao C.L."/>
            <person name="Liu Y.L."/>
            <person name="Hao S.J."/>
            <person name="Liu W.Q."/>
            <person name="Lv M.Q."/>
            <person name="Zhang H.B."/>
            <person name="Liu Y."/>
            <person name="Hu-Tang G.R."/>
            <person name="Wang J.P."/>
            <person name="Wang J.H."/>
            <person name="Sun Y.H."/>
            <person name="Ni S.B."/>
            <person name="Chen W.B."/>
            <person name="Zhang X.C."/>
            <person name="Jiao Y.N."/>
            <person name="Eichler E.E."/>
            <person name="Li G.H."/>
            <person name="Liu X."/>
            <person name="Gao L.Z."/>
        </authorList>
    </citation>
    <scope>NUCLEOTIDE SEQUENCE [LARGE SCALE GENOMIC DNA]</scope>
    <source>
        <strain evidence="2">cv. GT1</strain>
        <tissue evidence="1">Leaf</tissue>
    </source>
</reference>
<organism evidence="1 2">
    <name type="scientific">Hevea brasiliensis</name>
    <name type="common">Para rubber tree</name>
    <name type="synonym">Siphonia brasiliensis</name>
    <dbReference type="NCBI Taxonomy" id="3981"/>
    <lineage>
        <taxon>Eukaryota</taxon>
        <taxon>Viridiplantae</taxon>
        <taxon>Streptophyta</taxon>
        <taxon>Embryophyta</taxon>
        <taxon>Tracheophyta</taxon>
        <taxon>Spermatophyta</taxon>
        <taxon>Magnoliopsida</taxon>
        <taxon>eudicotyledons</taxon>
        <taxon>Gunneridae</taxon>
        <taxon>Pentapetalae</taxon>
        <taxon>rosids</taxon>
        <taxon>fabids</taxon>
        <taxon>Malpighiales</taxon>
        <taxon>Euphorbiaceae</taxon>
        <taxon>Crotonoideae</taxon>
        <taxon>Micrandreae</taxon>
        <taxon>Hevea</taxon>
    </lineage>
</organism>
<evidence type="ECO:0000313" key="2">
    <source>
        <dbReference type="Proteomes" id="UP000467840"/>
    </source>
</evidence>
<proteinExistence type="predicted"/>
<gene>
    <name evidence="1" type="ORF">GH714_034495</name>
</gene>
<name>A0A6A6N732_HEVBR</name>
<dbReference type="EMBL" id="JAAGAX010000003">
    <property type="protein sequence ID" value="KAF2321144.1"/>
    <property type="molecule type" value="Genomic_DNA"/>
</dbReference>
<comment type="caution">
    <text evidence="1">The sequence shown here is derived from an EMBL/GenBank/DDBJ whole genome shotgun (WGS) entry which is preliminary data.</text>
</comment>
<dbReference type="Proteomes" id="UP000467840">
    <property type="component" value="Chromosome 10"/>
</dbReference>
<keyword evidence="2" id="KW-1185">Reference proteome</keyword>
<sequence>MFVKESIMYWPSSLNEIEMLVKVKGMRTLFFERVPDTKIKEGLNMITSKFEKLRALDLIDVYCRVPNSIAKLKYLRYLGISNIDFVVAWDKGSSRAVLNEVNGLNQLRGRIVLRNLEKVENVELQSKQVNLREKTPSVFGVMLGKASFSFGCG</sequence>